<proteinExistence type="predicted"/>
<evidence type="ECO:0000313" key="1">
    <source>
        <dbReference type="EnsemblPlants" id="Kaladp0095s0007.1.v1.1.CDS.1"/>
    </source>
</evidence>
<keyword evidence="2" id="KW-1185">Reference proteome</keyword>
<dbReference type="Gramene" id="Kaladp0095s0007.1.v1.1">
    <property type="protein sequence ID" value="Kaladp0095s0007.1.v1.1.CDS.1"/>
    <property type="gene ID" value="Kaladp0095s0007.v1.1"/>
</dbReference>
<sequence length="60" mass="6916">MQNRFKQVANMSLAEIPARYIKNFKESSYHQHVLPTPIAEGSHQHVLGLGIKFISARRRI</sequence>
<dbReference type="Proteomes" id="UP000594263">
    <property type="component" value="Unplaced"/>
</dbReference>
<evidence type="ECO:0000313" key="2">
    <source>
        <dbReference type="Proteomes" id="UP000594263"/>
    </source>
</evidence>
<reference evidence="1" key="1">
    <citation type="submission" date="2021-01" db="UniProtKB">
        <authorList>
            <consortium name="EnsemblPlants"/>
        </authorList>
    </citation>
    <scope>IDENTIFICATION</scope>
</reference>
<dbReference type="AlphaFoldDB" id="A0A7N0V1N9"/>
<dbReference type="EnsemblPlants" id="Kaladp0095s0007.1.v1.1">
    <property type="protein sequence ID" value="Kaladp0095s0007.1.v1.1.CDS.1"/>
    <property type="gene ID" value="Kaladp0095s0007.v1.1"/>
</dbReference>
<accession>A0A7N0V1N9</accession>
<name>A0A7N0V1N9_KALFE</name>
<protein>
    <submittedName>
        <fullName evidence="1">Uncharacterized protein</fullName>
    </submittedName>
</protein>
<organism evidence="1 2">
    <name type="scientific">Kalanchoe fedtschenkoi</name>
    <name type="common">Lavender scallops</name>
    <name type="synonym">South American air plant</name>
    <dbReference type="NCBI Taxonomy" id="63787"/>
    <lineage>
        <taxon>Eukaryota</taxon>
        <taxon>Viridiplantae</taxon>
        <taxon>Streptophyta</taxon>
        <taxon>Embryophyta</taxon>
        <taxon>Tracheophyta</taxon>
        <taxon>Spermatophyta</taxon>
        <taxon>Magnoliopsida</taxon>
        <taxon>eudicotyledons</taxon>
        <taxon>Gunneridae</taxon>
        <taxon>Pentapetalae</taxon>
        <taxon>Saxifragales</taxon>
        <taxon>Crassulaceae</taxon>
        <taxon>Kalanchoe</taxon>
    </lineage>
</organism>